<feature type="binding site" description="axial binding residue" evidence="20">
    <location>
        <position position="203"/>
    </location>
    <ligand>
        <name>heme b</name>
        <dbReference type="ChEBI" id="CHEBI:60344"/>
        <label>1</label>
    </ligand>
    <ligandPart>
        <name>Fe</name>
        <dbReference type="ChEBI" id="CHEBI:18248"/>
    </ligandPart>
</feature>
<dbReference type="STRING" id="882086.SacxiDRAFT_3555"/>
<dbReference type="InterPro" id="IPR036197">
    <property type="entry name" value="NarG-like_sf"/>
</dbReference>
<comment type="similarity">
    <text evidence="17">In the C-terminal section; belongs to the nitrate reductase gamma subunit family.</text>
</comment>
<evidence type="ECO:0000256" key="13">
    <source>
        <dbReference type="ARBA" id="ARBA00023063"/>
    </source>
</evidence>
<evidence type="ECO:0000313" key="24">
    <source>
        <dbReference type="Proteomes" id="UP000004691"/>
    </source>
</evidence>
<feature type="domain" description="NarG-like" evidence="22">
    <location>
        <begin position="21"/>
        <end position="240"/>
    </location>
</feature>
<evidence type="ECO:0000256" key="9">
    <source>
        <dbReference type="ARBA" id="ARBA00022982"/>
    </source>
</evidence>
<keyword evidence="4" id="KW-0813">Transport</keyword>
<keyword evidence="9" id="KW-0249">Electron transport</keyword>
<dbReference type="NCBIfam" id="TIGR00351">
    <property type="entry name" value="narI"/>
    <property type="match status" value="1"/>
</dbReference>
<evidence type="ECO:0000256" key="3">
    <source>
        <dbReference type="ARBA" id="ARBA00004651"/>
    </source>
</evidence>
<keyword evidence="7 21" id="KW-0812">Transmembrane</keyword>
<dbReference type="GO" id="GO:0008940">
    <property type="term" value="F:nitrate reductase activity"/>
    <property type="evidence" value="ECO:0007669"/>
    <property type="project" value="InterPro"/>
</dbReference>
<feature type="binding site" description="axial binding residue" evidence="20">
    <location>
        <position position="71"/>
    </location>
    <ligand>
        <name>heme b</name>
        <dbReference type="ChEBI" id="CHEBI:60344"/>
        <label>1</label>
    </ligand>
    <ligandPart>
        <name>Fe</name>
        <dbReference type="ChEBI" id="CHEBI:18248"/>
    </ligandPart>
</feature>
<dbReference type="EMBL" id="JH636049">
    <property type="protein sequence ID" value="EID55754.1"/>
    <property type="molecule type" value="Genomic_DNA"/>
</dbReference>
<evidence type="ECO:0000256" key="15">
    <source>
        <dbReference type="ARBA" id="ARBA00056200"/>
    </source>
</evidence>
<dbReference type="eggNOG" id="COG2181">
    <property type="taxonomic scope" value="Bacteria"/>
</dbReference>
<dbReference type="AlphaFoldDB" id="I0V6K1"/>
<comment type="cofactor">
    <cofactor evidence="2">
        <name>heme b</name>
        <dbReference type="ChEBI" id="CHEBI:60344"/>
    </cofactor>
</comment>
<evidence type="ECO:0000256" key="1">
    <source>
        <dbReference type="ARBA" id="ARBA00001942"/>
    </source>
</evidence>
<feature type="transmembrane region" description="Helical" evidence="21">
    <location>
        <begin position="146"/>
        <end position="165"/>
    </location>
</feature>
<organism evidence="23 24">
    <name type="scientific">Saccharomonospora xinjiangensis XJ-54</name>
    <dbReference type="NCBI Taxonomy" id="882086"/>
    <lineage>
        <taxon>Bacteria</taxon>
        <taxon>Bacillati</taxon>
        <taxon>Actinomycetota</taxon>
        <taxon>Actinomycetes</taxon>
        <taxon>Pseudonocardiales</taxon>
        <taxon>Pseudonocardiaceae</taxon>
        <taxon>Saccharomonospora</taxon>
    </lineage>
</organism>
<evidence type="ECO:0000256" key="11">
    <source>
        <dbReference type="ARBA" id="ARBA00023002"/>
    </source>
</evidence>
<evidence type="ECO:0000259" key="22">
    <source>
        <dbReference type="Pfam" id="PF02665"/>
    </source>
</evidence>
<evidence type="ECO:0000256" key="18">
    <source>
        <dbReference type="ARBA" id="ARBA00061480"/>
    </source>
</evidence>
<dbReference type="RefSeq" id="WP_006239942.1">
    <property type="nucleotide sequence ID" value="NZ_JH636049.1"/>
</dbReference>
<dbReference type="GO" id="GO:0019645">
    <property type="term" value="P:anaerobic electron transport chain"/>
    <property type="evidence" value="ECO:0007669"/>
    <property type="project" value="TreeGrafter"/>
</dbReference>
<dbReference type="SUPFAM" id="SSF103501">
    <property type="entry name" value="Respiratory nitrate reductase 1 gamma chain"/>
    <property type="match status" value="1"/>
</dbReference>
<evidence type="ECO:0000256" key="10">
    <source>
        <dbReference type="ARBA" id="ARBA00022989"/>
    </source>
</evidence>
<evidence type="ECO:0000256" key="16">
    <source>
        <dbReference type="ARBA" id="ARBA00061095"/>
    </source>
</evidence>
<keyword evidence="8" id="KW-0479">Metal-binding</keyword>
<accession>I0V6K1</accession>
<evidence type="ECO:0000256" key="21">
    <source>
        <dbReference type="SAM" id="Phobius"/>
    </source>
</evidence>
<evidence type="ECO:0000256" key="5">
    <source>
        <dbReference type="ARBA" id="ARBA00022475"/>
    </source>
</evidence>
<dbReference type="InterPro" id="IPR023234">
    <property type="entry name" value="NarG-like_domain"/>
</dbReference>
<keyword evidence="10 21" id="KW-1133">Transmembrane helix</keyword>
<evidence type="ECO:0000256" key="7">
    <source>
        <dbReference type="ARBA" id="ARBA00022692"/>
    </source>
</evidence>
<reference evidence="23 24" key="1">
    <citation type="submission" date="2012-01" db="EMBL/GenBank/DDBJ databases">
        <title>Improved High-Quality Draft sequence of Saccharomonospora xinjiangensis XJ-54.</title>
        <authorList>
            <consortium name="US DOE Joint Genome Institute"/>
            <person name="Lucas S."/>
            <person name="Han J."/>
            <person name="Lapidus A."/>
            <person name="Cheng J.-F."/>
            <person name="Goodwin L."/>
            <person name="Pitluck S."/>
            <person name="Peters L."/>
            <person name="Mikhailova N."/>
            <person name="Teshima H."/>
            <person name="Detter J.C."/>
            <person name="Han C."/>
            <person name="Tapia R."/>
            <person name="Land M."/>
            <person name="Hauser L."/>
            <person name="Kyrpides N."/>
            <person name="Ivanova N."/>
            <person name="Pagani I."/>
            <person name="Brambilla E.-M."/>
            <person name="Klenk H.-P."/>
            <person name="Woyke T."/>
        </authorList>
    </citation>
    <scope>NUCLEOTIDE SEQUENCE [LARGE SCALE GENOMIC DNA]</scope>
    <source>
        <strain evidence="23 24">XJ-54</strain>
    </source>
</reference>
<dbReference type="GO" id="GO:0046872">
    <property type="term" value="F:metal ion binding"/>
    <property type="evidence" value="ECO:0007669"/>
    <property type="project" value="UniProtKB-KW"/>
</dbReference>
<dbReference type="HOGENOM" id="CLU_092378_0_0_11"/>
<dbReference type="Gene3D" id="1.20.950.20">
    <property type="entry name" value="Transmembrane di-heme cytochromes, Chain C"/>
    <property type="match status" value="1"/>
</dbReference>
<keyword evidence="5" id="KW-1003">Cell membrane</keyword>
<feature type="transmembrane region" description="Helical" evidence="21">
    <location>
        <begin position="21"/>
        <end position="41"/>
    </location>
</feature>
<gene>
    <name evidence="23" type="ORF">SacxiDRAFT_3555</name>
</gene>
<keyword evidence="12 20" id="KW-0408">Iron</keyword>
<feature type="transmembrane region" description="Helical" evidence="21">
    <location>
        <begin position="198"/>
        <end position="216"/>
    </location>
</feature>
<comment type="subcellular location">
    <subcellularLocation>
        <location evidence="3">Cell membrane</location>
        <topology evidence="3">Multi-pass membrane protein</topology>
    </subcellularLocation>
</comment>
<evidence type="ECO:0000256" key="20">
    <source>
        <dbReference type="PIRSR" id="PIRSR603816-1"/>
    </source>
</evidence>
<evidence type="ECO:0000256" key="6">
    <source>
        <dbReference type="ARBA" id="ARBA00022617"/>
    </source>
</evidence>
<name>I0V6K1_9PSEU</name>
<dbReference type="GO" id="GO:0042128">
    <property type="term" value="P:nitrate assimilation"/>
    <property type="evidence" value="ECO:0007669"/>
    <property type="project" value="UniProtKB-KW"/>
</dbReference>
<evidence type="ECO:0000313" key="23">
    <source>
        <dbReference type="EMBL" id="EID55754.1"/>
    </source>
</evidence>
<evidence type="ECO:0000256" key="8">
    <source>
        <dbReference type="ARBA" id="ARBA00022723"/>
    </source>
</evidence>
<evidence type="ECO:0000256" key="14">
    <source>
        <dbReference type="ARBA" id="ARBA00023136"/>
    </source>
</evidence>
<dbReference type="OrthoDB" id="9788113at2"/>
<comment type="similarity">
    <text evidence="16">In the central section; belongs to the NarJ/NarW family.</text>
</comment>
<dbReference type="Proteomes" id="UP000004691">
    <property type="component" value="Unassembled WGS sequence"/>
</dbReference>
<keyword evidence="13" id="KW-0534">Nitrate assimilation</keyword>
<dbReference type="GO" id="GO:0005886">
    <property type="term" value="C:plasma membrane"/>
    <property type="evidence" value="ECO:0007669"/>
    <property type="project" value="UniProtKB-SubCell"/>
</dbReference>
<dbReference type="GO" id="GO:0009325">
    <property type="term" value="C:nitrate reductase complex"/>
    <property type="evidence" value="ECO:0007669"/>
    <property type="project" value="InterPro"/>
</dbReference>
<evidence type="ECO:0000256" key="19">
    <source>
        <dbReference type="ARBA" id="ARBA00071287"/>
    </source>
</evidence>
<feature type="transmembrane region" description="Helical" evidence="21">
    <location>
        <begin position="62"/>
        <end position="82"/>
    </location>
</feature>
<feature type="binding site" description="axial binding residue" evidence="20">
    <location>
        <position position="221"/>
    </location>
    <ligand>
        <name>heme b</name>
        <dbReference type="ChEBI" id="CHEBI:60344"/>
        <label>1</label>
    </ligand>
    <ligandPart>
        <name>Fe</name>
        <dbReference type="ChEBI" id="CHEBI:18248"/>
    </ligandPart>
</feature>
<comment type="function">
    <text evidence="15">Does not seem to have nitrate reductase activity.</text>
</comment>
<dbReference type="InterPro" id="IPR003816">
    <property type="entry name" value="Nitrate_red_gam"/>
</dbReference>
<evidence type="ECO:0000256" key="2">
    <source>
        <dbReference type="ARBA" id="ARBA00001970"/>
    </source>
</evidence>
<sequence>MSRLSVLSAIRQVADLGTADILLWVVLPYVSLAVFVLGHIWRYRYDKFGWTTRSSELYENRLLRLGSPLFHFGILVVFLGHVGGLLVPKSWTEAVGIGQETYHVLAVALGVVAGVATLAGAAILVYRRRTVGPVFSATTRNDKAMYVLLVGTIVLGLGTTVLGNLTETPHDYRETVSPWFRSIFAFQPEPGLMAEATLGFQLHAIAALALFAFWPFSRLVHVFSMPLGYLTRPYIVYRSRDTTLGTTVPRRGWERTP</sequence>
<keyword evidence="6 20" id="KW-0349">Heme</keyword>
<evidence type="ECO:0000256" key="12">
    <source>
        <dbReference type="ARBA" id="ARBA00023004"/>
    </source>
</evidence>
<dbReference type="PANTHER" id="PTHR30598">
    <property type="entry name" value="NITRATE REDUCTASE PRIVATE CHAPERONE, REDOX ENZYME MATURATION PROTEIN REMP FAMILY"/>
    <property type="match status" value="1"/>
</dbReference>
<feature type="transmembrane region" description="Helical" evidence="21">
    <location>
        <begin position="102"/>
        <end position="126"/>
    </location>
</feature>
<dbReference type="Pfam" id="PF02665">
    <property type="entry name" value="Nitrate_red_gam"/>
    <property type="match status" value="1"/>
</dbReference>
<comment type="similarity">
    <text evidence="18">In the N-terminal section; belongs to the nitrate reductase alpha subunit family.</text>
</comment>
<keyword evidence="24" id="KW-1185">Reference proteome</keyword>
<dbReference type="PANTHER" id="PTHR30598:SF3">
    <property type="entry name" value="RESPIRATORY NITRATE REDUCTASE 1 GAMMA CHAIN"/>
    <property type="match status" value="1"/>
</dbReference>
<dbReference type="FunFam" id="1.20.950.20:FF:000001">
    <property type="entry name" value="Respiratory nitrate reductase subunit gamma"/>
    <property type="match status" value="1"/>
</dbReference>
<dbReference type="GO" id="GO:0020037">
    <property type="term" value="F:heme binding"/>
    <property type="evidence" value="ECO:0007669"/>
    <property type="project" value="TreeGrafter"/>
</dbReference>
<evidence type="ECO:0000256" key="4">
    <source>
        <dbReference type="ARBA" id="ARBA00022448"/>
    </source>
</evidence>
<dbReference type="GO" id="GO:0009055">
    <property type="term" value="F:electron transfer activity"/>
    <property type="evidence" value="ECO:0007669"/>
    <property type="project" value="TreeGrafter"/>
</dbReference>
<feature type="binding site" description="axial binding residue" evidence="20">
    <location>
        <position position="81"/>
    </location>
    <ligand>
        <name>heme b</name>
        <dbReference type="ChEBI" id="CHEBI:60344"/>
        <label>1</label>
    </ligand>
    <ligandPart>
        <name>Fe</name>
        <dbReference type="ChEBI" id="CHEBI:18248"/>
    </ligandPart>
</feature>
<dbReference type="InterPro" id="IPR051936">
    <property type="entry name" value="Heme-iron_electron_transfer"/>
</dbReference>
<protein>
    <recommendedName>
        <fullName evidence="19">Nitrate reductase-like protein NarX</fullName>
    </recommendedName>
</protein>
<comment type="cofactor">
    <cofactor evidence="1">
        <name>Mo-bis(molybdopterin guanine dinucleotide)</name>
        <dbReference type="ChEBI" id="CHEBI:60539"/>
    </cofactor>
</comment>
<keyword evidence="11" id="KW-0560">Oxidoreductase</keyword>
<keyword evidence="14 21" id="KW-0472">Membrane</keyword>
<proteinExistence type="inferred from homology"/>
<evidence type="ECO:0000256" key="17">
    <source>
        <dbReference type="ARBA" id="ARBA00061196"/>
    </source>
</evidence>